<name>W9XS68_9EURO</name>
<feature type="compositionally biased region" description="Polar residues" evidence="1">
    <location>
        <begin position="54"/>
        <end position="80"/>
    </location>
</feature>
<comment type="caution">
    <text evidence="2">The sequence shown here is derived from an EMBL/GenBank/DDBJ whole genome shotgun (WGS) entry which is preliminary data.</text>
</comment>
<proteinExistence type="predicted"/>
<dbReference type="AlphaFoldDB" id="W9XS68"/>
<dbReference type="HOGENOM" id="CLU_030038_0_0_1"/>
<feature type="region of interest" description="Disordered" evidence="1">
    <location>
        <begin position="1"/>
        <end position="129"/>
    </location>
</feature>
<evidence type="ECO:0000313" key="2">
    <source>
        <dbReference type="EMBL" id="EXJ80190.1"/>
    </source>
</evidence>
<organism evidence="2 3">
    <name type="scientific">Capronia coronata CBS 617.96</name>
    <dbReference type="NCBI Taxonomy" id="1182541"/>
    <lineage>
        <taxon>Eukaryota</taxon>
        <taxon>Fungi</taxon>
        <taxon>Dikarya</taxon>
        <taxon>Ascomycota</taxon>
        <taxon>Pezizomycotina</taxon>
        <taxon>Eurotiomycetes</taxon>
        <taxon>Chaetothyriomycetidae</taxon>
        <taxon>Chaetothyriales</taxon>
        <taxon>Herpotrichiellaceae</taxon>
        <taxon>Capronia</taxon>
    </lineage>
</organism>
<gene>
    <name evidence="2" type="ORF">A1O1_08332</name>
</gene>
<evidence type="ECO:0000313" key="3">
    <source>
        <dbReference type="Proteomes" id="UP000019484"/>
    </source>
</evidence>
<feature type="compositionally biased region" description="Polar residues" evidence="1">
    <location>
        <begin position="312"/>
        <end position="333"/>
    </location>
</feature>
<sequence>MTGTLLMSDRVTLQASTPQSSVPTRKGSVDALVNLFETKERQSRTPAARKDHSVTTPSQVLRQRYSSALDSRKQPSSQYRPEQAGFPQHLRDHNAQIVERALIKRRSSTPRSPAEITKPSDTCGPSQRPQIKVKVSAQTLSIIIPKGIGLPIVATIQPMGSFDAQMFGTKAVESGEASGTADLGHPPQHIRPAVLAEGTSGPVARESDNQEIIAGLGLPFLARVSKGRLNVSEASVPAPQGSEVSAQGQLFIAHHEHPSEWDSEAVDTPSRNDDQPAEDMQAPKEPDPKVPSVVAPGSPATGEDEQRHEAGTDQTVSQQSRSGSVGLANDSTQPEPPAERTASVSRQDAVPDDVAIVPNIEIHRPSATVIASLLEASALNSRTVPASSLPATPPATPLAGVVDLPSGLPSDPSTATNSLRDDATTFRNASPANAAAPPVADAQPGADSLPPESSVRRRQRVVRRVRSLLVRKPMLNIVIGRDLAGIVRARLKELGTADASGTPPPPLDGASDFLSAYSRRQERKRDTERKRVEARIAAARTHAEAEELQKCAACQGLTHTRYHEAYYRLQLKRDRPDMRTVDRHATSRARVAVCRCKCRKGWMSRHRTTRRDSAAHDVPLTGEP</sequence>
<feature type="compositionally biased region" description="Polar residues" evidence="1">
    <location>
        <begin position="1"/>
        <end position="23"/>
    </location>
</feature>
<feature type="compositionally biased region" description="Low complexity" evidence="1">
    <location>
        <begin position="429"/>
        <end position="446"/>
    </location>
</feature>
<dbReference type="OrthoDB" id="4158875at2759"/>
<dbReference type="Proteomes" id="UP000019484">
    <property type="component" value="Unassembled WGS sequence"/>
</dbReference>
<dbReference type="RefSeq" id="XP_007727384.1">
    <property type="nucleotide sequence ID" value="XM_007729194.1"/>
</dbReference>
<feature type="region of interest" description="Disordered" evidence="1">
    <location>
        <begin position="397"/>
        <end position="457"/>
    </location>
</feature>
<evidence type="ECO:0000256" key="1">
    <source>
        <dbReference type="SAM" id="MobiDB-lite"/>
    </source>
</evidence>
<feature type="region of interest" description="Disordered" evidence="1">
    <location>
        <begin position="257"/>
        <end position="350"/>
    </location>
</feature>
<accession>W9XS68</accession>
<protein>
    <submittedName>
        <fullName evidence="2">Uncharacterized protein</fullName>
    </submittedName>
</protein>
<dbReference type="GeneID" id="19163183"/>
<reference evidence="2 3" key="1">
    <citation type="submission" date="2013-03" db="EMBL/GenBank/DDBJ databases">
        <title>The Genome Sequence of Capronia coronata CBS 617.96.</title>
        <authorList>
            <consortium name="The Broad Institute Genomics Platform"/>
            <person name="Cuomo C."/>
            <person name="de Hoog S."/>
            <person name="Gorbushina A."/>
            <person name="Walker B."/>
            <person name="Young S.K."/>
            <person name="Zeng Q."/>
            <person name="Gargeya S."/>
            <person name="Fitzgerald M."/>
            <person name="Haas B."/>
            <person name="Abouelleil A."/>
            <person name="Allen A.W."/>
            <person name="Alvarado L."/>
            <person name="Arachchi H.M."/>
            <person name="Berlin A.M."/>
            <person name="Chapman S.B."/>
            <person name="Gainer-Dewar J."/>
            <person name="Goldberg J."/>
            <person name="Griggs A."/>
            <person name="Gujja S."/>
            <person name="Hansen M."/>
            <person name="Howarth C."/>
            <person name="Imamovic A."/>
            <person name="Ireland A."/>
            <person name="Larimer J."/>
            <person name="McCowan C."/>
            <person name="Murphy C."/>
            <person name="Pearson M."/>
            <person name="Poon T.W."/>
            <person name="Priest M."/>
            <person name="Roberts A."/>
            <person name="Saif S."/>
            <person name="Shea T."/>
            <person name="Sisk P."/>
            <person name="Sykes S."/>
            <person name="Wortman J."/>
            <person name="Nusbaum C."/>
            <person name="Birren B."/>
        </authorList>
    </citation>
    <scope>NUCLEOTIDE SEQUENCE [LARGE SCALE GENOMIC DNA]</scope>
    <source>
        <strain evidence="2 3">CBS 617.96</strain>
    </source>
</reference>
<dbReference type="EMBL" id="AMWN01000008">
    <property type="protein sequence ID" value="EXJ80190.1"/>
    <property type="molecule type" value="Genomic_DNA"/>
</dbReference>
<feature type="compositionally biased region" description="Polar residues" evidence="1">
    <location>
        <begin position="119"/>
        <end position="129"/>
    </location>
</feature>
<keyword evidence="3" id="KW-1185">Reference proteome</keyword>
<feature type="compositionally biased region" description="Basic and acidic residues" evidence="1">
    <location>
        <begin position="37"/>
        <end position="53"/>
    </location>
</feature>